<dbReference type="EMBL" id="JANUCT010000012">
    <property type="protein sequence ID" value="MCS3903830.1"/>
    <property type="molecule type" value="Genomic_DNA"/>
</dbReference>
<name>A0AAE3HLA3_9GAMM</name>
<proteinExistence type="predicted"/>
<dbReference type="Pfam" id="PF04267">
    <property type="entry name" value="SoxD"/>
    <property type="match status" value="1"/>
</dbReference>
<reference evidence="1" key="1">
    <citation type="submission" date="2022-08" db="EMBL/GenBank/DDBJ databases">
        <title>Genomic Encyclopedia of Type Strains, Phase III (KMG-III): the genomes of soil and plant-associated and newly described type strains.</title>
        <authorList>
            <person name="Whitman W."/>
        </authorList>
    </citation>
    <scope>NUCLEOTIDE SEQUENCE</scope>
    <source>
        <strain evidence="1">HMT 1</strain>
    </source>
</reference>
<organism evidence="1 2">
    <name type="scientific">Methylohalomonas lacus</name>
    <dbReference type="NCBI Taxonomy" id="398773"/>
    <lineage>
        <taxon>Bacteria</taxon>
        <taxon>Pseudomonadati</taxon>
        <taxon>Pseudomonadota</taxon>
        <taxon>Gammaproteobacteria</taxon>
        <taxon>Methylohalomonadales</taxon>
        <taxon>Methylohalomonadaceae</taxon>
        <taxon>Methylohalomonas</taxon>
    </lineage>
</organism>
<dbReference type="InterPro" id="IPR038561">
    <property type="entry name" value="SoxD_sf"/>
</dbReference>
<dbReference type="InterPro" id="IPR006279">
    <property type="entry name" value="SoxD"/>
</dbReference>
<dbReference type="AlphaFoldDB" id="A0AAE3HLA3"/>
<dbReference type="GO" id="GO:0008115">
    <property type="term" value="F:sarcosine oxidase activity"/>
    <property type="evidence" value="ECO:0007669"/>
    <property type="project" value="UniProtKB-EC"/>
</dbReference>
<keyword evidence="2" id="KW-1185">Reference proteome</keyword>
<sequence>MKIMHCPLNGPRNISEFAPGGEVTRMPEPSLTSDEAWADYIWMHNNHAGVVTEWWCHVPTSYWFIAERNTITDEIIRTYPASQLYTERMNFEQNAENK</sequence>
<protein>
    <submittedName>
        <fullName evidence="1">Sarcosine oxidase subunit delta</fullName>
        <ecNumber evidence="1">1.5.3.1</ecNumber>
    </submittedName>
</protein>
<keyword evidence="1" id="KW-0560">Oxidoreductase</keyword>
<dbReference type="Proteomes" id="UP001204445">
    <property type="component" value="Unassembled WGS sequence"/>
</dbReference>
<dbReference type="GO" id="GO:0046653">
    <property type="term" value="P:tetrahydrofolate metabolic process"/>
    <property type="evidence" value="ECO:0007669"/>
    <property type="project" value="InterPro"/>
</dbReference>
<comment type="caution">
    <text evidence="1">The sequence shown here is derived from an EMBL/GenBank/DDBJ whole genome shotgun (WGS) entry which is preliminary data.</text>
</comment>
<gene>
    <name evidence="1" type="ORF">J2T55_001862</name>
</gene>
<evidence type="ECO:0000313" key="2">
    <source>
        <dbReference type="Proteomes" id="UP001204445"/>
    </source>
</evidence>
<dbReference type="Gene3D" id="3.30.2270.10">
    <property type="entry name" value="Folate-binding superfamily"/>
    <property type="match status" value="1"/>
</dbReference>
<evidence type="ECO:0000313" key="1">
    <source>
        <dbReference type="EMBL" id="MCS3903830.1"/>
    </source>
</evidence>
<dbReference type="EC" id="1.5.3.1" evidence="1"/>
<dbReference type="RefSeq" id="WP_259055805.1">
    <property type="nucleotide sequence ID" value="NZ_JANUCT010000012.1"/>
</dbReference>
<accession>A0AAE3HLA3</accession>